<dbReference type="GO" id="GO:0005886">
    <property type="term" value="C:plasma membrane"/>
    <property type="evidence" value="ECO:0007669"/>
    <property type="project" value="UniProtKB-SubCell"/>
</dbReference>
<feature type="transmembrane region" description="Helical" evidence="6">
    <location>
        <begin position="208"/>
        <end position="228"/>
    </location>
</feature>
<dbReference type="AlphaFoldDB" id="A0A4Z0C791"/>
<dbReference type="Proteomes" id="UP000298180">
    <property type="component" value="Unassembled WGS sequence"/>
</dbReference>
<feature type="transmembrane region" description="Helical" evidence="6">
    <location>
        <begin position="366"/>
        <end position="387"/>
    </location>
</feature>
<dbReference type="InterPro" id="IPR011701">
    <property type="entry name" value="MFS"/>
</dbReference>
<protein>
    <submittedName>
        <fullName evidence="8">MFS transporter</fullName>
    </submittedName>
</protein>
<feature type="transmembrane region" description="Helical" evidence="6">
    <location>
        <begin position="67"/>
        <end position="85"/>
    </location>
</feature>
<feature type="transmembrane region" description="Helical" evidence="6">
    <location>
        <begin position="240"/>
        <end position="263"/>
    </location>
</feature>
<organism evidence="8 9">
    <name type="scientific">Ramlibacter henchirensis</name>
    <dbReference type="NCBI Taxonomy" id="204072"/>
    <lineage>
        <taxon>Bacteria</taxon>
        <taxon>Pseudomonadati</taxon>
        <taxon>Pseudomonadota</taxon>
        <taxon>Betaproteobacteria</taxon>
        <taxon>Burkholderiales</taxon>
        <taxon>Comamonadaceae</taxon>
        <taxon>Ramlibacter</taxon>
    </lineage>
</organism>
<evidence type="ECO:0000256" key="5">
    <source>
        <dbReference type="ARBA" id="ARBA00023136"/>
    </source>
</evidence>
<dbReference type="SUPFAM" id="SSF103473">
    <property type="entry name" value="MFS general substrate transporter"/>
    <property type="match status" value="1"/>
</dbReference>
<dbReference type="OrthoDB" id="8792530at2"/>
<feature type="transmembrane region" description="Helical" evidence="6">
    <location>
        <begin position="275"/>
        <end position="294"/>
    </location>
</feature>
<evidence type="ECO:0000256" key="1">
    <source>
        <dbReference type="ARBA" id="ARBA00004651"/>
    </source>
</evidence>
<name>A0A4Z0C791_9BURK</name>
<evidence type="ECO:0000256" key="6">
    <source>
        <dbReference type="SAM" id="Phobius"/>
    </source>
</evidence>
<dbReference type="PROSITE" id="PS50850">
    <property type="entry name" value="MFS"/>
    <property type="match status" value="1"/>
</dbReference>
<dbReference type="InterPro" id="IPR020846">
    <property type="entry name" value="MFS_dom"/>
</dbReference>
<feature type="domain" description="Major facilitator superfamily (MFS) profile" evidence="7">
    <location>
        <begin position="1"/>
        <end position="392"/>
    </location>
</feature>
<dbReference type="Pfam" id="PF07690">
    <property type="entry name" value="MFS_1"/>
    <property type="match status" value="1"/>
</dbReference>
<comment type="subcellular location">
    <subcellularLocation>
        <location evidence="1">Cell membrane</location>
        <topology evidence="1">Multi-pass membrane protein</topology>
    </subcellularLocation>
</comment>
<comment type="caution">
    <text evidence="8">The sequence shown here is derived from an EMBL/GenBank/DDBJ whole genome shotgun (WGS) entry which is preliminary data.</text>
</comment>
<feature type="transmembrane region" description="Helical" evidence="6">
    <location>
        <begin position="300"/>
        <end position="320"/>
    </location>
</feature>
<feature type="transmembrane region" description="Helical" evidence="6">
    <location>
        <begin position="125"/>
        <end position="147"/>
    </location>
</feature>
<dbReference type="Gene3D" id="1.20.1250.20">
    <property type="entry name" value="MFS general substrate transporter like domains"/>
    <property type="match status" value="1"/>
</dbReference>
<accession>A0A4Z0C791</accession>
<dbReference type="GO" id="GO:0022857">
    <property type="term" value="F:transmembrane transporter activity"/>
    <property type="evidence" value="ECO:0007669"/>
    <property type="project" value="InterPro"/>
</dbReference>
<reference evidence="8 9" key="1">
    <citation type="submission" date="2019-03" db="EMBL/GenBank/DDBJ databases">
        <title>Ramlibacter henchirensis DSM 14656, whole genome shotgun sequence.</title>
        <authorList>
            <person name="Zhang X."/>
            <person name="Feng G."/>
            <person name="Zhu H."/>
        </authorList>
    </citation>
    <scope>NUCLEOTIDE SEQUENCE [LARGE SCALE GENOMIC DNA]</scope>
    <source>
        <strain evidence="8 9">DSM 14656</strain>
    </source>
</reference>
<dbReference type="InterPro" id="IPR050189">
    <property type="entry name" value="MFS_Efflux_Transporters"/>
</dbReference>
<sequence>MLMALICGFALSQAFRTVAAILAPPLQRELGLSPQQLGLFAGAFHLAFGGLQLFMGMGIDVWGPRRTVLAVFPLTVAGALIAATADGFTQLLVAQFVIGVGCAPAFLACTVFISRRFAPERFAAVNGAALGIGSVGLLVTGTPLAWVVDQASWRAGFLVLAVLAAAAWLAILLLVNESKEPAADRAAPANAVAALRGYGELFALRHTWGIVVLASFTYASFLTLRGLWLGPLLVERHGFGLVQTGHVVLLVSVVGMFGPPLFGRLDPGDRLRRRWIIAGTLVVAAMYLAMAFSRHAVFDVVVSTVMSLVAGYIVLQYADVRSAYPARMTGRAMAVFTMALFLGVALMQWVTGVAAGAAPALGIETYQAVLATTGGLLALAAIAFRLLPAPAVSSAA</sequence>
<keyword evidence="2" id="KW-1003">Cell membrane</keyword>
<feature type="transmembrane region" description="Helical" evidence="6">
    <location>
        <begin position="91"/>
        <end position="113"/>
    </location>
</feature>
<proteinExistence type="predicted"/>
<dbReference type="EMBL" id="SMLM01000001">
    <property type="protein sequence ID" value="TFZ07473.1"/>
    <property type="molecule type" value="Genomic_DNA"/>
</dbReference>
<keyword evidence="9" id="KW-1185">Reference proteome</keyword>
<dbReference type="PANTHER" id="PTHR43124">
    <property type="entry name" value="PURINE EFFLUX PUMP PBUE"/>
    <property type="match status" value="1"/>
</dbReference>
<feature type="transmembrane region" description="Helical" evidence="6">
    <location>
        <begin position="153"/>
        <end position="175"/>
    </location>
</feature>
<evidence type="ECO:0000259" key="7">
    <source>
        <dbReference type="PROSITE" id="PS50850"/>
    </source>
</evidence>
<dbReference type="PANTHER" id="PTHR43124:SF3">
    <property type="entry name" value="CHLORAMPHENICOL EFFLUX PUMP RV0191"/>
    <property type="match status" value="1"/>
</dbReference>
<evidence type="ECO:0000256" key="2">
    <source>
        <dbReference type="ARBA" id="ARBA00022475"/>
    </source>
</evidence>
<feature type="transmembrane region" description="Helical" evidence="6">
    <location>
        <begin position="332"/>
        <end position="354"/>
    </location>
</feature>
<keyword evidence="5 6" id="KW-0472">Membrane</keyword>
<evidence type="ECO:0000313" key="8">
    <source>
        <dbReference type="EMBL" id="TFZ07473.1"/>
    </source>
</evidence>
<evidence type="ECO:0000256" key="4">
    <source>
        <dbReference type="ARBA" id="ARBA00022989"/>
    </source>
</evidence>
<keyword evidence="4 6" id="KW-1133">Transmembrane helix</keyword>
<feature type="transmembrane region" description="Helical" evidence="6">
    <location>
        <begin position="36"/>
        <end position="55"/>
    </location>
</feature>
<evidence type="ECO:0000256" key="3">
    <source>
        <dbReference type="ARBA" id="ARBA00022692"/>
    </source>
</evidence>
<gene>
    <name evidence="8" type="ORF">EZ313_03630</name>
</gene>
<evidence type="ECO:0000313" key="9">
    <source>
        <dbReference type="Proteomes" id="UP000298180"/>
    </source>
</evidence>
<keyword evidence="3 6" id="KW-0812">Transmembrane</keyword>
<dbReference type="InterPro" id="IPR036259">
    <property type="entry name" value="MFS_trans_sf"/>
</dbReference>